<comment type="caution">
    <text evidence="3">The sequence shown here is derived from an EMBL/GenBank/DDBJ whole genome shotgun (WGS) entry which is preliminary data.</text>
</comment>
<evidence type="ECO:0008006" key="5">
    <source>
        <dbReference type="Google" id="ProtNLM"/>
    </source>
</evidence>
<feature type="chain" id="PRO_5021879518" description="CopL family metal-binding regulatory protein" evidence="2">
    <location>
        <begin position="34"/>
        <end position="130"/>
    </location>
</feature>
<name>A0A546XCN9_RHIRH</name>
<evidence type="ECO:0000256" key="2">
    <source>
        <dbReference type="SAM" id="SignalP"/>
    </source>
</evidence>
<sequence>MNGMLRASKLMALLFRLVMVLSLAGYSVSTVNAAMHAENDVPISQIENDHSAGRGHHDAAVQDHGDHADQHDHASKEKSKNSCCQDYCGVAAIPCPSSSLSHPTVISLRAFIDDTHAAGLAPKLQRPPNI</sequence>
<keyword evidence="2" id="KW-0732">Signal</keyword>
<gene>
    <name evidence="3" type="ORF">EXN68_20100</name>
</gene>
<dbReference type="Proteomes" id="UP000315434">
    <property type="component" value="Unassembled WGS sequence"/>
</dbReference>
<feature type="signal peptide" evidence="2">
    <location>
        <begin position="1"/>
        <end position="33"/>
    </location>
</feature>
<feature type="region of interest" description="Disordered" evidence="1">
    <location>
        <begin position="47"/>
        <end position="75"/>
    </location>
</feature>
<protein>
    <recommendedName>
        <fullName evidence="5">CopL family metal-binding regulatory protein</fullName>
    </recommendedName>
</protein>
<dbReference type="AlphaFoldDB" id="A0A546XCN9"/>
<reference evidence="3 4" key="1">
    <citation type="journal article" date="2019" name="Appl. Microbiol. Biotechnol.">
        <title>Differential efficiency of wild type rhizogenic strains for rol gene transformation of plants.</title>
        <authorList>
            <person name="Desmet S."/>
            <person name="De Keyser E."/>
            <person name="Van Vaerenbergh J."/>
            <person name="Baeyen S."/>
            <person name="Van Huylenbroeck J."/>
            <person name="Geelen D."/>
            <person name="Dhooghe E."/>
        </authorList>
    </citation>
    <scope>NUCLEOTIDE SEQUENCE [LARGE SCALE GENOMIC DNA]</scope>
    <source>
        <strain evidence="3 4">GBBC3284</strain>
    </source>
</reference>
<evidence type="ECO:0000313" key="4">
    <source>
        <dbReference type="Proteomes" id="UP000315434"/>
    </source>
</evidence>
<accession>A0A546XCN9</accession>
<organism evidence="3 4">
    <name type="scientific">Rhizobium rhizogenes</name>
    <name type="common">Agrobacterium rhizogenes</name>
    <dbReference type="NCBI Taxonomy" id="359"/>
    <lineage>
        <taxon>Bacteria</taxon>
        <taxon>Pseudomonadati</taxon>
        <taxon>Pseudomonadota</taxon>
        <taxon>Alphaproteobacteria</taxon>
        <taxon>Hyphomicrobiales</taxon>
        <taxon>Rhizobiaceae</taxon>
        <taxon>Rhizobium/Agrobacterium group</taxon>
        <taxon>Rhizobium</taxon>
    </lineage>
</organism>
<dbReference type="EMBL" id="SGNY01000007">
    <property type="protein sequence ID" value="TRA98509.1"/>
    <property type="molecule type" value="Genomic_DNA"/>
</dbReference>
<proteinExistence type="predicted"/>
<evidence type="ECO:0000313" key="3">
    <source>
        <dbReference type="EMBL" id="TRA98509.1"/>
    </source>
</evidence>
<evidence type="ECO:0000256" key="1">
    <source>
        <dbReference type="SAM" id="MobiDB-lite"/>
    </source>
</evidence>
<dbReference type="OrthoDB" id="8277802at2"/>